<dbReference type="PROSITE" id="PS51173">
    <property type="entry name" value="CBM2"/>
    <property type="match status" value="1"/>
</dbReference>
<dbReference type="InterPro" id="IPR008965">
    <property type="entry name" value="CBM2/CBM3_carb-bd_dom_sf"/>
</dbReference>
<dbReference type="InterPro" id="IPR001919">
    <property type="entry name" value="CBD2"/>
</dbReference>
<evidence type="ECO:0000313" key="4">
    <source>
        <dbReference type="EMBL" id="GIE48221.1"/>
    </source>
</evidence>
<evidence type="ECO:0000256" key="2">
    <source>
        <dbReference type="SAM" id="Phobius"/>
    </source>
</evidence>
<name>A0A919JD54_9ACTN</name>
<feature type="compositionally biased region" description="Pro residues" evidence="1">
    <location>
        <begin position="170"/>
        <end position="179"/>
    </location>
</feature>
<evidence type="ECO:0000259" key="3">
    <source>
        <dbReference type="PROSITE" id="PS51173"/>
    </source>
</evidence>
<reference evidence="4" key="1">
    <citation type="submission" date="2021-01" db="EMBL/GenBank/DDBJ databases">
        <title>Whole genome shotgun sequence of Actinoplanes nipponensis NBRC 14063.</title>
        <authorList>
            <person name="Komaki H."/>
            <person name="Tamura T."/>
        </authorList>
    </citation>
    <scope>NUCLEOTIDE SEQUENCE</scope>
    <source>
        <strain evidence="4">NBRC 14063</strain>
    </source>
</reference>
<evidence type="ECO:0000256" key="1">
    <source>
        <dbReference type="SAM" id="MobiDB-lite"/>
    </source>
</evidence>
<proteinExistence type="predicted"/>
<dbReference type="Pfam" id="PF00553">
    <property type="entry name" value="CBM_2"/>
    <property type="match status" value="1"/>
</dbReference>
<gene>
    <name evidence="4" type="ORF">Ani05nite_17550</name>
</gene>
<feature type="region of interest" description="Disordered" evidence="1">
    <location>
        <begin position="124"/>
        <end position="201"/>
    </location>
</feature>
<dbReference type="AlphaFoldDB" id="A0A919JD54"/>
<feature type="compositionally biased region" description="Low complexity" evidence="1">
    <location>
        <begin position="136"/>
        <end position="169"/>
    </location>
</feature>
<dbReference type="GO" id="GO:0005975">
    <property type="term" value="P:carbohydrate metabolic process"/>
    <property type="evidence" value="ECO:0007669"/>
    <property type="project" value="InterPro"/>
</dbReference>
<keyword evidence="2" id="KW-0812">Transmembrane</keyword>
<dbReference type="GO" id="GO:0004553">
    <property type="term" value="F:hydrolase activity, hydrolyzing O-glycosyl compounds"/>
    <property type="evidence" value="ECO:0007669"/>
    <property type="project" value="InterPro"/>
</dbReference>
<evidence type="ECO:0000313" key="5">
    <source>
        <dbReference type="Proteomes" id="UP000647172"/>
    </source>
</evidence>
<dbReference type="SMART" id="SM00637">
    <property type="entry name" value="CBD_II"/>
    <property type="match status" value="1"/>
</dbReference>
<feature type="domain" description="CBM2" evidence="3">
    <location>
        <begin position="200"/>
        <end position="309"/>
    </location>
</feature>
<dbReference type="GO" id="GO:0030247">
    <property type="term" value="F:polysaccharide binding"/>
    <property type="evidence" value="ECO:0007669"/>
    <property type="project" value="UniProtKB-UniRule"/>
</dbReference>
<comment type="caution">
    <text evidence="4">The sequence shown here is derived from an EMBL/GenBank/DDBJ whole genome shotgun (WGS) entry which is preliminary data.</text>
</comment>
<sequence length="309" mass="30490">MRRNPPPEPRRGVLGYAAELQQFDPVPAYVYDLAAPEPAPAPWTAPTAPGSTRSLTPTAAAPAVSHIRQRPRRPGRAMMIAGAAVVILAGAGLGYAGLGHPSGGARAQAPRLAVSALPTEDAPVLDPGLLGAEPVAGRTTGPAPTSTGAAGSGTGRPARSRPGSGKSPSRPGPPVPPVAQPGDRATPPAPGPATTEPVVAPAPPLPLTAVLRHAEEAAADGFLGYAATIRLENPGSREVTAWRVTLTVPGGNPVTASGASVGQDGETVTFTPLPGATVPAGGAVTFSFEVAGLLAALPGGCTVDGAPCS</sequence>
<dbReference type="Gene3D" id="2.60.40.290">
    <property type="match status" value="1"/>
</dbReference>
<dbReference type="InterPro" id="IPR012291">
    <property type="entry name" value="CBM2_carb-bd_dom_sf"/>
</dbReference>
<feature type="transmembrane region" description="Helical" evidence="2">
    <location>
        <begin position="77"/>
        <end position="98"/>
    </location>
</feature>
<feature type="compositionally biased region" description="Low complexity" evidence="1">
    <location>
        <begin position="180"/>
        <end position="199"/>
    </location>
</feature>
<feature type="region of interest" description="Disordered" evidence="1">
    <location>
        <begin position="41"/>
        <end position="73"/>
    </location>
</feature>
<protein>
    <recommendedName>
        <fullName evidence="3">CBM2 domain-containing protein</fullName>
    </recommendedName>
</protein>
<dbReference type="SUPFAM" id="SSF49384">
    <property type="entry name" value="Carbohydrate-binding domain"/>
    <property type="match status" value="1"/>
</dbReference>
<keyword evidence="2" id="KW-0472">Membrane</keyword>
<organism evidence="4 5">
    <name type="scientific">Actinoplanes nipponensis</name>
    <dbReference type="NCBI Taxonomy" id="135950"/>
    <lineage>
        <taxon>Bacteria</taxon>
        <taxon>Bacillati</taxon>
        <taxon>Actinomycetota</taxon>
        <taxon>Actinomycetes</taxon>
        <taxon>Micromonosporales</taxon>
        <taxon>Micromonosporaceae</taxon>
        <taxon>Actinoplanes</taxon>
    </lineage>
</organism>
<dbReference type="RefSeq" id="WP_203766665.1">
    <property type="nucleotide sequence ID" value="NZ_BAAAYJ010000004.1"/>
</dbReference>
<keyword evidence="2" id="KW-1133">Transmembrane helix</keyword>
<dbReference type="Proteomes" id="UP000647172">
    <property type="component" value="Unassembled WGS sequence"/>
</dbReference>
<keyword evidence="5" id="KW-1185">Reference proteome</keyword>
<accession>A0A919JD54</accession>
<dbReference type="EMBL" id="BOMQ01000021">
    <property type="protein sequence ID" value="GIE48221.1"/>
    <property type="molecule type" value="Genomic_DNA"/>
</dbReference>